<dbReference type="InterPro" id="IPR002083">
    <property type="entry name" value="MATH/TRAF_dom"/>
</dbReference>
<dbReference type="Proteomes" id="UP001177140">
    <property type="component" value="Unassembled WGS sequence"/>
</dbReference>
<organism evidence="3 4">
    <name type="scientific">Papaver nudicaule</name>
    <name type="common">Iceland poppy</name>
    <dbReference type="NCBI Taxonomy" id="74823"/>
    <lineage>
        <taxon>Eukaryota</taxon>
        <taxon>Viridiplantae</taxon>
        <taxon>Streptophyta</taxon>
        <taxon>Embryophyta</taxon>
        <taxon>Tracheophyta</taxon>
        <taxon>Spermatophyta</taxon>
        <taxon>Magnoliopsida</taxon>
        <taxon>Ranunculales</taxon>
        <taxon>Papaveraceae</taxon>
        <taxon>Papaveroideae</taxon>
        <taxon>Papaver</taxon>
    </lineage>
</organism>
<name>A0AA41S404_PAPNU</name>
<feature type="non-terminal residue" evidence="3">
    <location>
        <position position="118"/>
    </location>
</feature>
<dbReference type="PROSITE" id="PS50144">
    <property type="entry name" value="MATH"/>
    <property type="match status" value="1"/>
</dbReference>
<accession>A0AA41S404</accession>
<dbReference type="InterPro" id="IPR045005">
    <property type="entry name" value="BPM1-6"/>
</dbReference>
<dbReference type="AlphaFoldDB" id="A0AA41S404"/>
<dbReference type="Pfam" id="PF22486">
    <property type="entry name" value="MATH_2"/>
    <property type="match status" value="1"/>
</dbReference>
<dbReference type="EMBL" id="JAJJMA010094465">
    <property type="protein sequence ID" value="MCL7029802.1"/>
    <property type="molecule type" value="Genomic_DNA"/>
</dbReference>
<proteinExistence type="predicted"/>
<feature type="domain" description="MATH" evidence="2">
    <location>
        <begin position="32"/>
        <end position="118"/>
    </location>
</feature>
<dbReference type="SUPFAM" id="SSF49599">
    <property type="entry name" value="TRAF domain-like"/>
    <property type="match status" value="1"/>
</dbReference>
<evidence type="ECO:0000313" key="3">
    <source>
        <dbReference type="EMBL" id="MCL7029802.1"/>
    </source>
</evidence>
<evidence type="ECO:0000259" key="2">
    <source>
        <dbReference type="PROSITE" id="PS50144"/>
    </source>
</evidence>
<keyword evidence="4" id="KW-1185">Reference proteome</keyword>
<reference evidence="3" key="1">
    <citation type="submission" date="2022-03" db="EMBL/GenBank/DDBJ databases">
        <title>A functionally conserved STORR gene fusion in Papaver species that diverged 16.8 million years ago.</title>
        <authorList>
            <person name="Catania T."/>
        </authorList>
    </citation>
    <scope>NUCLEOTIDE SEQUENCE</scope>
    <source>
        <strain evidence="3">S-191538</strain>
    </source>
</reference>
<dbReference type="InterPro" id="IPR008974">
    <property type="entry name" value="TRAF-like"/>
</dbReference>
<feature type="region of interest" description="Disordered" evidence="1">
    <location>
        <begin position="1"/>
        <end position="22"/>
    </location>
</feature>
<dbReference type="GO" id="GO:0016567">
    <property type="term" value="P:protein ubiquitination"/>
    <property type="evidence" value="ECO:0007669"/>
    <property type="project" value="InterPro"/>
</dbReference>
<dbReference type="Gene3D" id="2.60.210.10">
    <property type="entry name" value="Apoptosis, Tumor Necrosis Factor Receptor Associated Protein 2, Chain A"/>
    <property type="match status" value="1"/>
</dbReference>
<evidence type="ECO:0000256" key="1">
    <source>
        <dbReference type="SAM" id="MobiDB-lite"/>
    </source>
</evidence>
<dbReference type="PANTHER" id="PTHR26379:SF187">
    <property type="entry name" value="OS07G0655300 PROTEIN"/>
    <property type="match status" value="1"/>
</dbReference>
<dbReference type="CDD" id="cd00121">
    <property type="entry name" value="MATH"/>
    <property type="match status" value="1"/>
</dbReference>
<sequence>MAPKRKRVSKSSSTTNDQELSSTSKWIYETVKGSHEFKVEGYSLAKRMGIGAKMTSEKFRVGGYKWVIVFCPNGHDEASEEYISVHLKLVSPGEVMVLISIILLDQSGKGIHHQGRSQ</sequence>
<protein>
    <recommendedName>
        <fullName evidence="2">MATH domain-containing protein</fullName>
    </recommendedName>
</protein>
<dbReference type="PANTHER" id="PTHR26379">
    <property type="entry name" value="BTB/POZ AND MATH DOMAIN-CONTAINING PROTEIN 1"/>
    <property type="match status" value="1"/>
</dbReference>
<comment type="caution">
    <text evidence="3">The sequence shown here is derived from an EMBL/GenBank/DDBJ whole genome shotgun (WGS) entry which is preliminary data.</text>
</comment>
<gene>
    <name evidence="3" type="ORF">MKW94_006059</name>
</gene>
<evidence type="ECO:0000313" key="4">
    <source>
        <dbReference type="Proteomes" id="UP001177140"/>
    </source>
</evidence>